<organism evidence="3 4">
    <name type="scientific">Fragilariopsis cylindrus CCMP1102</name>
    <dbReference type="NCBI Taxonomy" id="635003"/>
    <lineage>
        <taxon>Eukaryota</taxon>
        <taxon>Sar</taxon>
        <taxon>Stramenopiles</taxon>
        <taxon>Ochrophyta</taxon>
        <taxon>Bacillariophyta</taxon>
        <taxon>Bacillariophyceae</taxon>
        <taxon>Bacillariophycidae</taxon>
        <taxon>Bacillariales</taxon>
        <taxon>Bacillariaceae</taxon>
        <taxon>Fragilariopsis</taxon>
    </lineage>
</organism>
<feature type="transmembrane region" description="Helical" evidence="2">
    <location>
        <begin position="6"/>
        <end position="23"/>
    </location>
</feature>
<gene>
    <name evidence="3" type="ORF">FRACYDRAFT_243247</name>
</gene>
<feature type="region of interest" description="Disordered" evidence="1">
    <location>
        <begin position="115"/>
        <end position="139"/>
    </location>
</feature>
<proteinExistence type="predicted"/>
<protein>
    <submittedName>
        <fullName evidence="3">Uncharacterized protein</fullName>
    </submittedName>
</protein>
<dbReference type="InParanoid" id="A0A1E7F530"/>
<dbReference type="Proteomes" id="UP000095751">
    <property type="component" value="Unassembled WGS sequence"/>
</dbReference>
<dbReference type="EMBL" id="KV784363">
    <property type="protein sequence ID" value="OEU12963.1"/>
    <property type="molecule type" value="Genomic_DNA"/>
</dbReference>
<sequence>MSSMGIIVKAVIIATVLGAPLSYKRSGRKKSMSYDQQALEKKSFVNAVDTLFQINKKEMVPFQKQNVQVMKLVVEKKTGTRDMTVFHISQHFLEEEDSNDNKDNSNNNSKAVKQIEGEDTEGNANNTEDNVDVIDLTYN</sequence>
<dbReference type="AlphaFoldDB" id="A0A1E7F530"/>
<evidence type="ECO:0000313" key="4">
    <source>
        <dbReference type="Proteomes" id="UP000095751"/>
    </source>
</evidence>
<reference evidence="3 4" key="1">
    <citation type="submission" date="2016-09" db="EMBL/GenBank/DDBJ databases">
        <title>Extensive genetic diversity and differential bi-allelic expression allows diatom success in the polar Southern Ocean.</title>
        <authorList>
            <consortium name="DOE Joint Genome Institute"/>
            <person name="Mock T."/>
            <person name="Otillar R.P."/>
            <person name="Strauss J."/>
            <person name="Dupont C."/>
            <person name="Frickenhaus S."/>
            <person name="Maumus F."/>
            <person name="Mcmullan M."/>
            <person name="Sanges R."/>
            <person name="Schmutz J."/>
            <person name="Toseland A."/>
            <person name="Valas R."/>
            <person name="Veluchamy A."/>
            <person name="Ward B.J."/>
            <person name="Allen A."/>
            <person name="Barry K."/>
            <person name="Falciatore A."/>
            <person name="Ferrante M."/>
            <person name="Fortunato A.E."/>
            <person name="Gloeckner G."/>
            <person name="Gruber A."/>
            <person name="Hipkin R."/>
            <person name="Janech M."/>
            <person name="Kroth P."/>
            <person name="Leese F."/>
            <person name="Lindquist E."/>
            <person name="Lyon B.R."/>
            <person name="Martin J."/>
            <person name="Mayer C."/>
            <person name="Parker M."/>
            <person name="Quesneville H."/>
            <person name="Raymond J."/>
            <person name="Uhlig C."/>
            <person name="Valentin K.U."/>
            <person name="Worden A.Z."/>
            <person name="Armbrust E.V."/>
            <person name="Bowler C."/>
            <person name="Green B."/>
            <person name="Moulton V."/>
            <person name="Van Oosterhout C."/>
            <person name="Grigoriev I."/>
        </authorList>
    </citation>
    <scope>NUCLEOTIDE SEQUENCE [LARGE SCALE GENOMIC DNA]</scope>
    <source>
        <strain evidence="3 4">CCMP1102</strain>
    </source>
</reference>
<keyword evidence="4" id="KW-1185">Reference proteome</keyword>
<keyword evidence="2" id="KW-0472">Membrane</keyword>
<evidence type="ECO:0000313" key="3">
    <source>
        <dbReference type="EMBL" id="OEU12963.1"/>
    </source>
</evidence>
<evidence type="ECO:0000256" key="1">
    <source>
        <dbReference type="SAM" id="MobiDB-lite"/>
    </source>
</evidence>
<evidence type="ECO:0000256" key="2">
    <source>
        <dbReference type="SAM" id="Phobius"/>
    </source>
</evidence>
<keyword evidence="2" id="KW-0812">Transmembrane</keyword>
<keyword evidence="2" id="KW-1133">Transmembrane helix</keyword>
<accession>A0A1E7F530</accession>
<dbReference type="KEGG" id="fcy:FRACYDRAFT_243247"/>
<name>A0A1E7F530_9STRA</name>